<feature type="region of interest" description="Disordered" evidence="1">
    <location>
        <begin position="75"/>
        <end position="110"/>
    </location>
</feature>
<feature type="region of interest" description="Disordered" evidence="1">
    <location>
        <begin position="272"/>
        <end position="343"/>
    </location>
</feature>
<dbReference type="GO" id="GO:0006364">
    <property type="term" value="P:rRNA processing"/>
    <property type="evidence" value="ECO:0007669"/>
    <property type="project" value="InterPro"/>
</dbReference>
<dbReference type="GO" id="GO:0005829">
    <property type="term" value="C:cytosol"/>
    <property type="evidence" value="ECO:0007669"/>
    <property type="project" value="TreeGrafter"/>
</dbReference>
<evidence type="ECO:0000313" key="3">
    <source>
        <dbReference type="Proteomes" id="UP000305067"/>
    </source>
</evidence>
<feature type="compositionally biased region" description="Basic and acidic residues" evidence="1">
    <location>
        <begin position="84"/>
        <end position="94"/>
    </location>
</feature>
<dbReference type="GO" id="GO:0005655">
    <property type="term" value="C:nucleolar ribonuclease P complex"/>
    <property type="evidence" value="ECO:0007669"/>
    <property type="project" value="TreeGrafter"/>
</dbReference>
<dbReference type="GO" id="GO:0000172">
    <property type="term" value="C:ribonuclease MRP complex"/>
    <property type="evidence" value="ECO:0007669"/>
    <property type="project" value="TreeGrafter"/>
</dbReference>
<feature type="compositionally biased region" description="Basic and acidic residues" evidence="1">
    <location>
        <begin position="278"/>
        <end position="291"/>
    </location>
</feature>
<dbReference type="STRING" id="1884261.A0A5C3QNV2"/>
<protein>
    <recommendedName>
        <fullName evidence="4">RNase P subunit Pop3-domain-containing protein</fullName>
    </recommendedName>
</protein>
<accession>A0A5C3QNV2</accession>
<name>A0A5C3QNV2_9AGAR</name>
<proteinExistence type="predicted"/>
<evidence type="ECO:0000256" key="1">
    <source>
        <dbReference type="SAM" id="MobiDB-lite"/>
    </source>
</evidence>
<dbReference type="InterPro" id="IPR013241">
    <property type="entry name" value="RNase_P_Pop3"/>
</dbReference>
<evidence type="ECO:0000313" key="2">
    <source>
        <dbReference type="EMBL" id="TFL03502.1"/>
    </source>
</evidence>
<dbReference type="Pfam" id="PF08228">
    <property type="entry name" value="RNase_P_pop3"/>
    <property type="match status" value="1"/>
</dbReference>
<dbReference type="PANTHER" id="PTHR28272:SF1">
    <property type="entry name" value="RIBONUCLEASES P_MRP PROTEIN SUBUNIT POP3"/>
    <property type="match status" value="1"/>
</dbReference>
<dbReference type="PANTHER" id="PTHR28272">
    <property type="entry name" value="RIBONUCLEASES P/MRP PROTEIN SUBUNIT POP3"/>
    <property type="match status" value="1"/>
</dbReference>
<dbReference type="Proteomes" id="UP000305067">
    <property type="component" value="Unassembled WGS sequence"/>
</dbReference>
<gene>
    <name evidence="2" type="ORF">BDV98DRAFT_386855</name>
</gene>
<dbReference type="EMBL" id="ML178820">
    <property type="protein sequence ID" value="TFL03502.1"/>
    <property type="molecule type" value="Genomic_DNA"/>
</dbReference>
<dbReference type="AlphaFoldDB" id="A0A5C3QNV2"/>
<dbReference type="GO" id="GO:0004526">
    <property type="term" value="F:ribonuclease P activity"/>
    <property type="evidence" value="ECO:0007669"/>
    <property type="project" value="TreeGrafter"/>
</dbReference>
<feature type="compositionally biased region" description="Basic residues" evidence="1">
    <location>
        <begin position="10"/>
        <end position="23"/>
    </location>
</feature>
<dbReference type="GO" id="GO:0008033">
    <property type="term" value="P:tRNA processing"/>
    <property type="evidence" value="ECO:0007669"/>
    <property type="project" value="InterPro"/>
</dbReference>
<keyword evidence="3" id="KW-1185">Reference proteome</keyword>
<organism evidence="2 3">
    <name type="scientific">Pterulicium gracile</name>
    <dbReference type="NCBI Taxonomy" id="1884261"/>
    <lineage>
        <taxon>Eukaryota</taxon>
        <taxon>Fungi</taxon>
        <taxon>Dikarya</taxon>
        <taxon>Basidiomycota</taxon>
        <taxon>Agaricomycotina</taxon>
        <taxon>Agaricomycetes</taxon>
        <taxon>Agaricomycetidae</taxon>
        <taxon>Agaricales</taxon>
        <taxon>Pleurotineae</taxon>
        <taxon>Pterulaceae</taxon>
        <taxon>Pterulicium</taxon>
    </lineage>
</organism>
<dbReference type="GO" id="GO:0000171">
    <property type="term" value="F:ribonuclease MRP activity"/>
    <property type="evidence" value="ECO:0007669"/>
    <property type="project" value="TreeGrafter"/>
</dbReference>
<feature type="compositionally biased region" description="Basic and acidic residues" evidence="1">
    <location>
        <begin position="298"/>
        <end position="309"/>
    </location>
</feature>
<sequence length="343" mass="36982">MPMSTSKSIAKVHTHQSNRVKRRNPTDPNRKVVFKSVLDTPFRIPWPSIPENVQNGLLASTVALLDGVAEYHLNRPSQSRKRKREETAKKGERDGDGDEPMSAAADDTPRTIPSIMSHMTIGINQVTKALETQIKLASTNTQASSPSISLVLVCRPDVDPPILIDHIPHLIAAFNSISPPSPLPSVEGQAPQTVEGQEGSKPLVRLATLPKGSERILAQALGLRRVAVLAFHETNPDVLSKFTSSLQTLPILSAPWLSTPPTGSTLIPTHVKQMKTTTPKDMKGAKEERVKGRLAAKQKQDLEKKKSVDALKAGNADAPKTGKAGASKAGNADAPRAAKRKRP</sequence>
<dbReference type="GO" id="GO:0034965">
    <property type="term" value="P:intronic box C/D snoRNA processing"/>
    <property type="evidence" value="ECO:0007669"/>
    <property type="project" value="TreeGrafter"/>
</dbReference>
<evidence type="ECO:0008006" key="4">
    <source>
        <dbReference type="Google" id="ProtNLM"/>
    </source>
</evidence>
<reference evidence="2 3" key="1">
    <citation type="journal article" date="2019" name="Nat. Ecol. Evol.">
        <title>Megaphylogeny resolves global patterns of mushroom evolution.</title>
        <authorList>
            <person name="Varga T."/>
            <person name="Krizsan K."/>
            <person name="Foldi C."/>
            <person name="Dima B."/>
            <person name="Sanchez-Garcia M."/>
            <person name="Sanchez-Ramirez S."/>
            <person name="Szollosi G.J."/>
            <person name="Szarkandi J.G."/>
            <person name="Papp V."/>
            <person name="Albert L."/>
            <person name="Andreopoulos W."/>
            <person name="Angelini C."/>
            <person name="Antonin V."/>
            <person name="Barry K.W."/>
            <person name="Bougher N.L."/>
            <person name="Buchanan P."/>
            <person name="Buyck B."/>
            <person name="Bense V."/>
            <person name="Catcheside P."/>
            <person name="Chovatia M."/>
            <person name="Cooper J."/>
            <person name="Damon W."/>
            <person name="Desjardin D."/>
            <person name="Finy P."/>
            <person name="Geml J."/>
            <person name="Haridas S."/>
            <person name="Hughes K."/>
            <person name="Justo A."/>
            <person name="Karasinski D."/>
            <person name="Kautmanova I."/>
            <person name="Kiss B."/>
            <person name="Kocsube S."/>
            <person name="Kotiranta H."/>
            <person name="LaButti K.M."/>
            <person name="Lechner B.E."/>
            <person name="Liimatainen K."/>
            <person name="Lipzen A."/>
            <person name="Lukacs Z."/>
            <person name="Mihaltcheva S."/>
            <person name="Morgado L.N."/>
            <person name="Niskanen T."/>
            <person name="Noordeloos M.E."/>
            <person name="Ohm R.A."/>
            <person name="Ortiz-Santana B."/>
            <person name="Ovrebo C."/>
            <person name="Racz N."/>
            <person name="Riley R."/>
            <person name="Savchenko A."/>
            <person name="Shiryaev A."/>
            <person name="Soop K."/>
            <person name="Spirin V."/>
            <person name="Szebenyi C."/>
            <person name="Tomsovsky M."/>
            <person name="Tulloss R.E."/>
            <person name="Uehling J."/>
            <person name="Grigoriev I.V."/>
            <person name="Vagvolgyi C."/>
            <person name="Papp T."/>
            <person name="Martin F.M."/>
            <person name="Miettinen O."/>
            <person name="Hibbett D.S."/>
            <person name="Nagy L.G."/>
        </authorList>
    </citation>
    <scope>NUCLEOTIDE SEQUENCE [LARGE SCALE GENOMIC DNA]</scope>
    <source>
        <strain evidence="2 3">CBS 309.79</strain>
    </source>
</reference>
<dbReference type="OrthoDB" id="20109at2759"/>
<feature type="region of interest" description="Disordered" evidence="1">
    <location>
        <begin position="1"/>
        <end position="32"/>
    </location>
</feature>